<proteinExistence type="predicted"/>
<dbReference type="WBParaSite" id="BXY_1626900.1">
    <property type="protein sequence ID" value="BXY_1626900.1"/>
    <property type="gene ID" value="BXY_1626900"/>
</dbReference>
<keyword evidence="5" id="KW-1185">Reference proteome</keyword>
<evidence type="ECO:0000313" key="6">
    <source>
        <dbReference type="WBParaSite" id="BXY_1626900.1"/>
    </source>
</evidence>
<keyword evidence="1" id="KW-0732">Signal</keyword>
<feature type="signal peptide" evidence="1">
    <location>
        <begin position="1"/>
        <end position="18"/>
    </location>
</feature>
<evidence type="ECO:0000313" key="2">
    <source>
        <dbReference type="EMBL" id="CAD5221568.1"/>
    </source>
</evidence>
<evidence type="ECO:0000256" key="1">
    <source>
        <dbReference type="SAM" id="SignalP"/>
    </source>
</evidence>
<reference evidence="6" key="1">
    <citation type="submission" date="2016-11" db="UniProtKB">
        <authorList>
            <consortium name="WormBaseParasite"/>
        </authorList>
    </citation>
    <scope>IDENTIFICATION</scope>
</reference>
<dbReference type="Proteomes" id="UP000659654">
    <property type="component" value="Unassembled WGS sequence"/>
</dbReference>
<dbReference type="EMBL" id="CAJFCV020000003">
    <property type="protein sequence ID" value="CAG9108623.1"/>
    <property type="molecule type" value="Genomic_DNA"/>
</dbReference>
<dbReference type="Proteomes" id="UP000095284">
    <property type="component" value="Unplaced"/>
</dbReference>
<protein>
    <submittedName>
        <fullName evidence="2">(pine wood nematode) hypothetical protein</fullName>
    </submittedName>
</protein>
<feature type="chain" id="PRO_5035360237" evidence="1">
    <location>
        <begin position="19"/>
        <end position="184"/>
    </location>
</feature>
<reference evidence="3" key="2">
    <citation type="submission" date="2020-08" db="EMBL/GenBank/DDBJ databases">
        <authorList>
            <person name="Kikuchi T."/>
        </authorList>
    </citation>
    <scope>NUCLEOTIDE SEQUENCE</scope>
    <source>
        <strain evidence="2">Ka4C1</strain>
    </source>
</reference>
<dbReference type="Proteomes" id="UP000582659">
    <property type="component" value="Unassembled WGS sequence"/>
</dbReference>
<evidence type="ECO:0000313" key="4">
    <source>
        <dbReference type="Proteomes" id="UP000095284"/>
    </source>
</evidence>
<organism evidence="4 6">
    <name type="scientific">Bursaphelenchus xylophilus</name>
    <name type="common">Pinewood nematode worm</name>
    <name type="synonym">Aphelenchoides xylophilus</name>
    <dbReference type="NCBI Taxonomy" id="6326"/>
    <lineage>
        <taxon>Eukaryota</taxon>
        <taxon>Metazoa</taxon>
        <taxon>Ecdysozoa</taxon>
        <taxon>Nematoda</taxon>
        <taxon>Chromadorea</taxon>
        <taxon>Rhabditida</taxon>
        <taxon>Tylenchina</taxon>
        <taxon>Tylenchomorpha</taxon>
        <taxon>Aphelenchoidea</taxon>
        <taxon>Aphelenchoididae</taxon>
        <taxon>Bursaphelenchus</taxon>
    </lineage>
</organism>
<sequence length="184" mass="20372">MKPAILFISLYFIEIVSSSRGCKDEIDNVIGIYEIDEGPSIINLKGIKLATYDGQRRPHCNNAKAEVTFPGFVKVIEGELIVNEKVEISSLQLVLTAEHNSLFIGKVCKNGKSVNTFVDDDVCNLDLCEYSKEICNLISKPETISLKEKIPNLIPIPETDSPVEGEWKGEVITKQGKGMAQNED</sequence>
<evidence type="ECO:0000313" key="3">
    <source>
        <dbReference type="EMBL" id="CAG9108623.1"/>
    </source>
</evidence>
<accession>A0A1I7ST99</accession>
<dbReference type="EMBL" id="CAJFDI010000003">
    <property type="protein sequence ID" value="CAD5221568.1"/>
    <property type="molecule type" value="Genomic_DNA"/>
</dbReference>
<dbReference type="AlphaFoldDB" id="A0A1I7ST99"/>
<evidence type="ECO:0000313" key="5">
    <source>
        <dbReference type="Proteomes" id="UP000659654"/>
    </source>
</evidence>
<gene>
    <name evidence="2" type="ORF">BXYJ_LOCUS6743</name>
</gene>
<dbReference type="OrthoDB" id="5853807at2759"/>
<name>A0A1I7ST99_BURXY</name>